<evidence type="ECO:0000313" key="3">
    <source>
        <dbReference type="EMBL" id="QNO15866.1"/>
    </source>
</evidence>
<organism evidence="3 4">
    <name type="scientific">Alkalicella caledoniensis</name>
    <dbReference type="NCBI Taxonomy" id="2731377"/>
    <lineage>
        <taxon>Bacteria</taxon>
        <taxon>Bacillati</taxon>
        <taxon>Bacillota</taxon>
        <taxon>Clostridia</taxon>
        <taxon>Eubacteriales</taxon>
        <taxon>Proteinivoracaceae</taxon>
        <taxon>Alkalicella</taxon>
    </lineage>
</organism>
<dbReference type="KEGG" id="acae:HYG86_14365"/>
<dbReference type="PANTHER" id="PTHR35797:SF1">
    <property type="entry name" value="PROTEASE"/>
    <property type="match status" value="1"/>
</dbReference>
<keyword evidence="1" id="KW-1133">Transmembrane helix</keyword>
<dbReference type="Proteomes" id="UP000516160">
    <property type="component" value="Chromosome"/>
</dbReference>
<dbReference type="GO" id="GO:0008237">
    <property type="term" value="F:metallopeptidase activity"/>
    <property type="evidence" value="ECO:0007669"/>
    <property type="project" value="UniProtKB-KW"/>
</dbReference>
<dbReference type="Pfam" id="PF02517">
    <property type="entry name" value="Rce1-like"/>
    <property type="match status" value="1"/>
</dbReference>
<keyword evidence="4" id="KW-1185">Reference proteome</keyword>
<feature type="transmembrane region" description="Helical" evidence="1">
    <location>
        <begin position="23"/>
        <end position="42"/>
    </location>
</feature>
<dbReference type="AlphaFoldDB" id="A0A7G9WB04"/>
<evidence type="ECO:0000256" key="1">
    <source>
        <dbReference type="SAM" id="Phobius"/>
    </source>
</evidence>
<evidence type="ECO:0000313" key="4">
    <source>
        <dbReference type="Proteomes" id="UP000516160"/>
    </source>
</evidence>
<keyword evidence="3" id="KW-0482">Metalloprotease</keyword>
<evidence type="ECO:0000259" key="2">
    <source>
        <dbReference type="Pfam" id="PF02517"/>
    </source>
</evidence>
<dbReference type="GO" id="GO:0004175">
    <property type="term" value="F:endopeptidase activity"/>
    <property type="evidence" value="ECO:0007669"/>
    <property type="project" value="UniProtKB-ARBA"/>
</dbReference>
<feature type="transmembrane region" description="Helical" evidence="1">
    <location>
        <begin position="54"/>
        <end position="74"/>
    </location>
</feature>
<feature type="transmembrane region" description="Helical" evidence="1">
    <location>
        <begin position="166"/>
        <end position="188"/>
    </location>
</feature>
<keyword evidence="3" id="KW-0378">Hydrolase</keyword>
<keyword evidence="3" id="KW-0645">Protease</keyword>
<keyword evidence="1" id="KW-0472">Membrane</keyword>
<dbReference type="PANTHER" id="PTHR35797">
    <property type="entry name" value="PROTEASE-RELATED"/>
    <property type="match status" value="1"/>
</dbReference>
<feature type="transmembrane region" description="Helical" evidence="1">
    <location>
        <begin position="260"/>
        <end position="281"/>
    </location>
</feature>
<dbReference type="GO" id="GO:0006508">
    <property type="term" value="P:proteolysis"/>
    <property type="evidence" value="ECO:0007669"/>
    <property type="project" value="UniProtKB-KW"/>
</dbReference>
<protein>
    <submittedName>
        <fullName evidence="3">CPBP family intramembrane metalloprotease</fullName>
    </submittedName>
</protein>
<feature type="transmembrane region" description="Helical" evidence="1">
    <location>
        <begin position="122"/>
        <end position="145"/>
    </location>
</feature>
<feature type="domain" description="CAAX prenyl protease 2/Lysostaphin resistance protein A-like" evidence="2">
    <location>
        <begin position="132"/>
        <end position="240"/>
    </location>
</feature>
<reference evidence="3 4" key="1">
    <citation type="submission" date="2020-07" db="EMBL/GenBank/DDBJ databases">
        <title>Alkalicella. sp. LB2 genome.</title>
        <authorList>
            <person name="Postec A."/>
            <person name="Quemeneur M."/>
        </authorList>
    </citation>
    <scope>NUCLEOTIDE SEQUENCE [LARGE SCALE GENOMIC DNA]</scope>
    <source>
        <strain evidence="3 4">LB2</strain>
    </source>
</reference>
<sequence length="293" mass="33624">MPKTERYVPVKGNTEIVKTSEKMYIVLFIMLALLSGWIGLLIDMVLPEQLEEQTLGMGIWLVLPFLCGIAIRAFRKDWKDLGIKPRFKQNVKWFGLAILFFPAITLLFTLLAWILGLVSFSSFSAASIIPSIASMFIALIIKNIFEDFAWQGYLTPKLAAVKINDFKLYLIVGLVWAFWHAPYYLYFLPDSMYSTPLDRILDALVKSPIIITIWAVIFVEMTRITRSVWPAVLMHTFEDLIPNFLILEEKIIEFKGVGNILFNPLTGIIPLAACLAFGLWLRRKRIDRDELLI</sequence>
<name>A0A7G9WB04_ALKCA</name>
<dbReference type="InterPro" id="IPR042150">
    <property type="entry name" value="MmRce1-like"/>
</dbReference>
<dbReference type="InterPro" id="IPR003675">
    <property type="entry name" value="Rce1/LyrA-like_dom"/>
</dbReference>
<accession>A0A7G9WB04</accession>
<feature type="transmembrane region" description="Helical" evidence="1">
    <location>
        <begin position="94"/>
        <end position="116"/>
    </location>
</feature>
<dbReference type="EMBL" id="CP058559">
    <property type="protein sequence ID" value="QNO15866.1"/>
    <property type="molecule type" value="Genomic_DNA"/>
</dbReference>
<keyword evidence="1" id="KW-0812">Transmembrane</keyword>
<dbReference type="RefSeq" id="WP_213166269.1">
    <property type="nucleotide sequence ID" value="NZ_CP058559.1"/>
</dbReference>
<gene>
    <name evidence="3" type="ORF">HYG86_14365</name>
</gene>
<proteinExistence type="predicted"/>
<dbReference type="GO" id="GO:0080120">
    <property type="term" value="P:CAAX-box protein maturation"/>
    <property type="evidence" value="ECO:0007669"/>
    <property type="project" value="UniProtKB-ARBA"/>
</dbReference>